<dbReference type="EMBL" id="JADIKF010000037">
    <property type="protein sequence ID" value="MBM7129362.1"/>
    <property type="molecule type" value="Genomic_DNA"/>
</dbReference>
<dbReference type="InterPro" id="IPR010069">
    <property type="entry name" value="CdiA_FHA1_rpt"/>
</dbReference>
<dbReference type="InterPro" id="IPR012334">
    <property type="entry name" value="Pectin_lyas_fold"/>
</dbReference>
<dbReference type="NCBIfam" id="TIGR01901">
    <property type="entry name" value="adhes_NPXG"/>
    <property type="match status" value="1"/>
</dbReference>
<keyword evidence="2" id="KW-0732">Signal</keyword>
<feature type="region of interest" description="Disordered" evidence="1">
    <location>
        <begin position="2051"/>
        <end position="2070"/>
    </location>
</feature>
<dbReference type="Pfam" id="PF05860">
    <property type="entry name" value="TPS"/>
    <property type="match status" value="1"/>
</dbReference>
<dbReference type="InterPro" id="IPR011050">
    <property type="entry name" value="Pectin_lyase_fold/virulence"/>
</dbReference>
<evidence type="ECO:0000313" key="4">
    <source>
        <dbReference type="EMBL" id="MBM7129362.1"/>
    </source>
</evidence>
<dbReference type="Gene3D" id="2.160.20.10">
    <property type="entry name" value="Single-stranded right-handed beta-helix, Pectin lyase-like"/>
    <property type="match status" value="1"/>
</dbReference>
<dbReference type="Proteomes" id="UP001430193">
    <property type="component" value="Unassembled WGS sequence"/>
</dbReference>
<evidence type="ECO:0000259" key="3">
    <source>
        <dbReference type="SMART" id="SM00912"/>
    </source>
</evidence>
<name>A0ABS2KDY7_9GAMM</name>
<dbReference type="InterPro" id="IPR025157">
    <property type="entry name" value="Hemagglutinin_rpt"/>
</dbReference>
<proteinExistence type="predicted"/>
<feature type="domain" description="Filamentous haemagglutinin FhaB/tRNA nuclease CdiA-like TPS" evidence="3">
    <location>
        <begin position="55"/>
        <end position="176"/>
    </location>
</feature>
<dbReference type="RefSeq" id="WP_204630967.1">
    <property type="nucleotide sequence ID" value="NZ_BSOC01000004.1"/>
</dbReference>
<accession>A0ABS2KDY7</accession>
<dbReference type="SUPFAM" id="SSF51126">
    <property type="entry name" value="Pectin lyase-like"/>
    <property type="match status" value="1"/>
</dbReference>
<sequence>MSTRKQTYASARSLSRRTLSAAVLSALLTAPLLAAAQVTPDPHAATHRPGTSAAGNGVPVVNIVAPSAAGVSHNQYRQFNVDRQGLILNNDAGVSTTQLGGYVTGNPNYQAGQSARVIVNEVTSTNPTYLRGYTEVAGHAADVIIANPNGIAVNGAGFINTNRATLTTGLPTFGADGSLSGLHVTGGSVAIEGDGLDASNIDRLDLISRNLTVNGKVWGNHLNVVAGANQVSYADLSAQTLAGEGDTPALSIDVAALGGMYANTVHLIATEAGVGVRNAGQLASQSGDFTLDAAGHIELTGVTSSAGQFVIHGASLGQRGTLQSGGSMQVLTSGNVDNSGTLFSGDGLLLQAGSLNNRGALQSTTDMALQSAGDAANTGTVYSGGRLTFDVGGTLSNANVLAAAYDTSLRAQQLASSGTLAAGLAGDGSLQGGATLDVVTTDRLAANGRNLASGGISLLGSALDLSHAQTQAGGNIALTSTAGDIDHTDADLATAAALAIRAAGTLDNSHATMQASQLDAQAAAWRNAYGTVQIGGPAQVQIGGLLDNTHGNWISAGDAALRAGSLVNGGTMYSGGDFGLAVTGALTNAGTLAAQGHLAATAGSVQSNGVLAAGLQGDGSLAGASQLSLSAEGLLAATGQNVASGALSFTGSTLDLHGANTRAGDDIALAATQGGIDHAGGDLATNGRLAVSAAQALNNTQGRLQAGNVNVQAGSFANVGGQLLQTGTSDTALAIGGLLDNTAGLIASNGGNVAIRAGDFNNTGATIQHAGSGVLHIETNTLVNVGGQLLGNGDLILASTTTDNAGGTLSLGGNATLTGGDFNNAAGTVVADHLQMALVGALANDEGLLQANSADLSALALLNGSGRIKALDGNLDLTIAQMLGMGEDGFLGGNQSVHLQAGSLANAGQIYAGSDLWLNVQNGAINSGALQALGSIDGNLGGALTNDGGRLEAGSGQGAASLSLQASSVSNRNGRIANADIGATVITGGTFDNTAGTFGGQGDVSLNAAQVVNAAGTLVSGGNVAMQGSYLNNQRGTLYAAGNFSWDDGSAILDNTAGSIGAGGTIALALDTLHNDAGEMAANGDVVAQLSAFDGVGRLRAGRDLNLTLAGDYTNQAGNTLCANRDFIVNLAGAFTNAEGATLQSVGALTVNATRFDNQVDADINSADTTLNAGTQVNAGRIEGDTVTLNAGDITNTGTIIGNAITVNATNLTNGADLGQATDNTPYQTALIAAVNQLNLYVTGDLLNRDAMLYTLGDLAIAADASGARNRSVTNLSGDIEAGGDIAIATQQLTNQRRVFDTSIYTLSPDEQAQNTYTYTLARYLWNDADGQHLPPYVDASQVIDGSEFAKAKGFCDHLNGSNDNQRCAGYPFGVGAPDTFQGVYTATLTAMTRVDDASAEGRLLAGGNITINGSVLNDTSTIAAGNNLVINGQDGHAGGGNVGHDTVQNIAWVPTGTVVTTIDEQSATQKLVEDPHREWIDGPWMSYGSQTLTDTVPLGSGQIPDWIRQAVGPGVDARMSAGNAVDISAQNIDNTVVGADGKPVSGVGLGSNGQGQNVVGQGGGGADHVGDRSGAIGPLPGAQIIGTPGQPLPVQLPSNGLYTVKPGSGSPYLVETDPRFATMSGFLGSDYLLNQLGLQGDLTLKRLGDAFYETQLVMEQITGLTGKRYLDGDTDALEQYKALMDAGTQEAKQFNLAVGVALTPEQMASLTQDMVWLVNETVNGEHVLVPVVYLSQQTANNVASGAVIQGATVSLNATNQLTNTGTLQSAGDATIKAGSLLNAGSLGAGGNLSVQAAQDLLNTGAIHGGNVSLAAGNDLLSAATLGSVSLGTVNLGGVSAPNLGLPTGGQVIATGNLTAQAGNNLTLDHANVSAGQNLGLAAGNNVTATASTIQAGGVAQLIAGNDLNLNAQGSTQRQGTQMNGVETTTYTATTLQAGGSAVLAAGHDLHSQASHVQAGDQLSLSAGHDVNLTTVTGNTTQAKQAFQGNTLVGTRQTDQSLQGNTLGGTNGVAISAGHDLNATAGVISSEQGDVTLAAGNNVNLNAGQETHSTVQNTRTSKSGFLSNSSTVTHDASSDTYAIGTQIGANNISVAAGNDLSAQAAYLNANNALTLAAGHDINLADAQDQHIEQHDTETKSFSFFSTSTKRFGSVDPEWRSNSSHAQINQSTSVGNVLSGDSVTVAAGNNLTATNAQIVATNDVVLAAGNNLTLNAGQNTYDQTQSTSTSHTGLMNNGGLSVLIGNRSTDDTYHEHDVTYTGSTVGSLNGNVTLSAGNDVHITGSDVLSHTGTAIVGNNVTIDAAVGSSDITETHKVSQAGINVGIGGAAAGMASAAYNGARSSIDAAHDDGRLAALYAVRSYYEGSKAFDAVNGGLSKDGIDGGINLQVGIGGSSASSTTTAHDETAYGSRIVSGGNVTVAATGGDLNVVGSQIAGQDVSLAAANNLNVLSQQENHSLQSNSHNVSAGVGVEIGTSGFGIYVQAAGGQAKEHGNGITHADTTVDAKGTLALVSGNDATIKGAQLTGNQVTGAIGNNFAIQSEQDTNDYASQQWQAGGKAVIGAGGGGGFSYSQSKIDNHYASVTSISGIQAGDGGFNLSVGGNTNLIGGVIASTADASKNLLDTGSLSFSDIENKASYSAKQISLGGSYSSAKGNNGGSHFAPVLSPTQSNSRQSTTKAGVAQGLILTRDGDTDLAGLDRQPTLSDEALKPFDLDKIQNDQAFVGGLSSFASEIIDDYYSAKLAEQQAQIDAKKAEADEASRLGDTAKASEIYQQVAQMRDDRDSGHAQAIAKSISALAISALGGNISLSSGLSYTALSGSVGYTQEEAGKAMRGHHETLAMKVTCKMTAQVCANLRIPDGLSSDQRIQYLRDNGMEITFVDQIPEGARNITINGILNDEARADHVEIGHVSQENDGANNVTYYVQYNASKGGASDLMQAGYDKFVSPINGDYSATTLAVVDAVRRQGDGAEVSLYAHSWGSIVTRNVLNILAGDGYANSSLTTGVFGAAVRPGGLTSSMVKIAGHDRVFLSDEDKKKGVKPALLYLTSPKDPVAAFVGGTLFPPYTYLDSNSPQHLPGASPGQLWGALAGIGSVFEGAINPHSCYGLNCAGTDYNWSLEKAELWHKKTPGGSE</sequence>
<dbReference type="InterPro" id="IPR008638">
    <property type="entry name" value="FhaB/CdiA-like_TPS"/>
</dbReference>
<dbReference type="Pfam" id="PF13332">
    <property type="entry name" value="Fil_haemagg_2"/>
    <property type="match status" value="3"/>
</dbReference>
<feature type="signal peptide" evidence="2">
    <location>
        <begin position="1"/>
        <end position="36"/>
    </location>
</feature>
<evidence type="ECO:0000256" key="2">
    <source>
        <dbReference type="SAM" id="SignalP"/>
    </source>
</evidence>
<comment type="caution">
    <text evidence="4">The sequence shown here is derived from an EMBL/GenBank/DDBJ whole genome shotgun (WGS) entry which is preliminary data.</text>
</comment>
<feature type="region of interest" description="Disordered" evidence="1">
    <location>
        <begin position="2660"/>
        <end position="2683"/>
    </location>
</feature>
<feature type="chain" id="PRO_5047014931" evidence="2">
    <location>
        <begin position="37"/>
        <end position="3134"/>
    </location>
</feature>
<organism evidence="4 5">
    <name type="scientific">Dyella mobilis</name>
    <dbReference type="NCBI Taxonomy" id="1849582"/>
    <lineage>
        <taxon>Bacteria</taxon>
        <taxon>Pseudomonadati</taxon>
        <taxon>Pseudomonadota</taxon>
        <taxon>Gammaproteobacteria</taxon>
        <taxon>Lysobacterales</taxon>
        <taxon>Rhodanobacteraceae</taxon>
        <taxon>Dyella</taxon>
    </lineage>
</organism>
<dbReference type="NCBIfam" id="TIGR01731">
    <property type="entry name" value="fil_hemag_20aa"/>
    <property type="match status" value="18"/>
</dbReference>
<evidence type="ECO:0000313" key="5">
    <source>
        <dbReference type="Proteomes" id="UP001430193"/>
    </source>
</evidence>
<evidence type="ECO:0000256" key="1">
    <source>
        <dbReference type="SAM" id="MobiDB-lite"/>
    </source>
</evidence>
<feature type="compositionally biased region" description="Polar residues" evidence="1">
    <location>
        <begin position="2666"/>
        <end position="2678"/>
    </location>
</feature>
<gene>
    <name evidence="4" type="ORF">ISS99_07480</name>
</gene>
<keyword evidence="5" id="KW-1185">Reference proteome</keyword>
<protein>
    <submittedName>
        <fullName evidence="4">Hemagglutinin repeat-containing protein</fullName>
    </submittedName>
</protein>
<reference evidence="4" key="1">
    <citation type="submission" date="2020-10" db="EMBL/GenBank/DDBJ databases">
        <title>Phylogeny of dyella-like bacteria.</title>
        <authorList>
            <person name="Fu J."/>
        </authorList>
    </citation>
    <scope>NUCLEOTIDE SEQUENCE</scope>
    <source>
        <strain evidence="4">DHON07</strain>
    </source>
</reference>
<dbReference type="SMART" id="SM00912">
    <property type="entry name" value="Haemagg_act"/>
    <property type="match status" value="1"/>
</dbReference>